<feature type="transmembrane region" description="Helical" evidence="1">
    <location>
        <begin position="250"/>
        <end position="270"/>
    </location>
</feature>
<feature type="transmembrane region" description="Helical" evidence="1">
    <location>
        <begin position="92"/>
        <end position="117"/>
    </location>
</feature>
<dbReference type="RefSeq" id="WP_320555871.1">
    <property type="nucleotide sequence ID" value="NZ_JAXDAE010000008.1"/>
</dbReference>
<dbReference type="Proteomes" id="UP001285855">
    <property type="component" value="Unassembled WGS sequence"/>
</dbReference>
<feature type="transmembrane region" description="Helical" evidence="1">
    <location>
        <begin position="34"/>
        <end position="52"/>
    </location>
</feature>
<sequence>MTNNQNYIITRLTALWALNECGLGGFMHALGSPFTGILVGGISVLLITLIASNSRNIKNSIIKALCIVLLVKLSVSPHSPVTAYFAVSFQAFLGIILYSLFSINQLTVIGLSMLTFFESAVQKIFTLTVIYGRSLWLAIDTYLDWITSNFNITSLNVSSSFLAITYISFYVLSGLIIGIIIVKIIKSIDTIDPKKLDFKPINEATNSRARKRSKLPTRLAIFWFITILIILLPLFFFSGQDFGWKAGFYIIARSLVIIGLWYMVLAPIIMKGINNFLGKRETKYKAEINEVLKLLPYLKSIIGYAWQDSKSLKGINRVQSFLAKSIVYSIHYKPSNH</sequence>
<keyword evidence="1" id="KW-0472">Membrane</keyword>
<name>A0ABU5EN90_9FLAO</name>
<feature type="transmembrane region" description="Helical" evidence="1">
    <location>
        <begin position="124"/>
        <end position="143"/>
    </location>
</feature>
<accession>A0ABU5EN90</accession>
<feature type="transmembrane region" description="Helical" evidence="1">
    <location>
        <begin position="219"/>
        <end position="238"/>
    </location>
</feature>
<evidence type="ECO:0000313" key="3">
    <source>
        <dbReference type="Proteomes" id="UP001285855"/>
    </source>
</evidence>
<evidence type="ECO:0000313" key="2">
    <source>
        <dbReference type="EMBL" id="MDY2587516.1"/>
    </source>
</evidence>
<keyword evidence="1" id="KW-1133">Transmembrane helix</keyword>
<evidence type="ECO:0000256" key="1">
    <source>
        <dbReference type="SAM" id="Phobius"/>
    </source>
</evidence>
<organism evidence="2 3">
    <name type="scientific">Winogradskyella aquimaris</name>
    <dbReference type="NCBI Taxonomy" id="864074"/>
    <lineage>
        <taxon>Bacteria</taxon>
        <taxon>Pseudomonadati</taxon>
        <taxon>Bacteroidota</taxon>
        <taxon>Flavobacteriia</taxon>
        <taxon>Flavobacteriales</taxon>
        <taxon>Flavobacteriaceae</taxon>
        <taxon>Winogradskyella</taxon>
    </lineage>
</organism>
<gene>
    <name evidence="2" type="ORF">SNF14_09215</name>
</gene>
<protein>
    <submittedName>
        <fullName evidence="2">Uncharacterized protein</fullName>
    </submittedName>
</protein>
<dbReference type="EMBL" id="JAXDAE010000008">
    <property type="protein sequence ID" value="MDY2587516.1"/>
    <property type="molecule type" value="Genomic_DNA"/>
</dbReference>
<feature type="transmembrane region" description="Helical" evidence="1">
    <location>
        <begin position="64"/>
        <end position="86"/>
    </location>
</feature>
<proteinExistence type="predicted"/>
<comment type="caution">
    <text evidence="2">The sequence shown here is derived from an EMBL/GenBank/DDBJ whole genome shotgun (WGS) entry which is preliminary data.</text>
</comment>
<reference evidence="2 3" key="1">
    <citation type="submission" date="2023-11" db="EMBL/GenBank/DDBJ databases">
        <title>Winogradskyella pelagius sp. nov., isolated from coastal sediment.</title>
        <authorList>
            <person name="Li F."/>
        </authorList>
    </citation>
    <scope>NUCLEOTIDE SEQUENCE [LARGE SCALE GENOMIC DNA]</scope>
    <source>
        <strain evidence="2 3">KCTC 23502</strain>
    </source>
</reference>
<keyword evidence="1" id="KW-0812">Transmembrane</keyword>
<keyword evidence="3" id="KW-1185">Reference proteome</keyword>
<feature type="transmembrane region" description="Helical" evidence="1">
    <location>
        <begin position="163"/>
        <end position="185"/>
    </location>
</feature>